<organism evidence="1">
    <name type="scientific">Salmonella enterica subsp. enterica serovar Kottbus</name>
    <dbReference type="NCBI Taxonomy" id="224727"/>
    <lineage>
        <taxon>Bacteria</taxon>
        <taxon>Pseudomonadati</taxon>
        <taxon>Pseudomonadota</taxon>
        <taxon>Gammaproteobacteria</taxon>
        <taxon>Enterobacterales</taxon>
        <taxon>Enterobacteriaceae</taxon>
        <taxon>Salmonella</taxon>
    </lineage>
</organism>
<sequence>PVPVARVEKAMQERANRQMKRGQAIIQDAKDSLRPAIEHKSGIDVSLLSVRPPEPECKKVYLSEAEYLHDLKKASNH</sequence>
<dbReference type="AlphaFoldDB" id="A0A5U6MHS9"/>
<gene>
    <name evidence="1" type="ORF">DM035_26770</name>
</gene>
<name>A0A5U6MHS9_SALET</name>
<proteinExistence type="predicted"/>
<comment type="caution">
    <text evidence="1">The sequence shown here is derived from an EMBL/GenBank/DDBJ whole genome shotgun (WGS) entry which is preliminary data.</text>
</comment>
<dbReference type="EMBL" id="AAGQTM010000081">
    <property type="protein sequence ID" value="EBQ9797699.1"/>
    <property type="molecule type" value="Genomic_DNA"/>
</dbReference>
<reference evidence="1" key="1">
    <citation type="submission" date="2018-06" db="EMBL/GenBank/DDBJ databases">
        <authorList>
            <person name="Ashton P.M."/>
            <person name="Dallman T."/>
            <person name="Nair S."/>
            <person name="De Pinna E."/>
            <person name="Peters T."/>
            <person name="Grant K."/>
        </authorList>
    </citation>
    <scope>NUCLEOTIDE SEQUENCE</scope>
    <source>
        <strain evidence="1">430336</strain>
    </source>
</reference>
<feature type="non-terminal residue" evidence="1">
    <location>
        <position position="1"/>
    </location>
</feature>
<protein>
    <submittedName>
        <fullName evidence="1">Transposase</fullName>
    </submittedName>
</protein>
<evidence type="ECO:0000313" key="1">
    <source>
        <dbReference type="EMBL" id="EBQ9797699.1"/>
    </source>
</evidence>
<accession>A0A5U6MHS9</accession>